<dbReference type="PANTHER" id="PTHR10672:SF3">
    <property type="entry name" value="PROTEIN HU-LI TAI SHAO"/>
    <property type="match status" value="1"/>
</dbReference>
<dbReference type="GO" id="GO:0051015">
    <property type="term" value="F:actin filament binding"/>
    <property type="evidence" value="ECO:0007669"/>
    <property type="project" value="TreeGrafter"/>
</dbReference>
<evidence type="ECO:0000259" key="2">
    <source>
        <dbReference type="SMART" id="SM01007"/>
    </source>
</evidence>
<dbReference type="InterPro" id="IPR036409">
    <property type="entry name" value="Aldolase_II/adducin_N_sf"/>
</dbReference>
<accession>A0A3N1KVB5</accession>
<dbReference type="PANTHER" id="PTHR10672">
    <property type="entry name" value="ADDUCIN"/>
    <property type="match status" value="1"/>
</dbReference>
<sequence>MAVALVSRASDRMTEAEWQVRVDLAACYRLVHHFGWSDLTATHISARVPGPDHHFLLNPYGALFDEITASSLVKVDLEGRVIDPPGAEVIPAGFVIHSAVHMAVPELSCVLHTHTAAGVGVATQRDGLLPNTQHSLLIYDAVAYHDFEGAATELEERERIVADLGDKRVLILRNHGLLTVGATVGEAFVWMYRAERACRMQLAFQGAGVPGYPLPDAVVEKTIEQGRKVATSNRHPVGSREWPAMLRLVERIDPSYKN</sequence>
<comment type="caution">
    <text evidence="3">The sequence shown here is derived from an EMBL/GenBank/DDBJ whole genome shotgun (WGS) entry which is preliminary data.</text>
</comment>
<dbReference type="RefSeq" id="WP_123695011.1">
    <property type="nucleotide sequence ID" value="NZ_AP019700.1"/>
</dbReference>
<dbReference type="InterPro" id="IPR001303">
    <property type="entry name" value="Aldolase_II/adducin_N"/>
</dbReference>
<feature type="domain" description="Class II aldolase/adducin N-terminal" evidence="2">
    <location>
        <begin position="22"/>
        <end position="202"/>
    </location>
</feature>
<dbReference type="Pfam" id="PF00596">
    <property type="entry name" value="Aldolase_II"/>
    <property type="match status" value="1"/>
</dbReference>
<proteinExistence type="inferred from homology"/>
<dbReference type="Gene3D" id="3.40.225.10">
    <property type="entry name" value="Class II aldolase/adducin N-terminal domain"/>
    <property type="match status" value="1"/>
</dbReference>
<protein>
    <submittedName>
        <fullName evidence="3">Ribulose-5-phosphate 4-epimerase/fuculose-1-phosphate aldolase</fullName>
    </submittedName>
</protein>
<comment type="similarity">
    <text evidence="1">Belongs to the aldolase class II family.</text>
</comment>
<dbReference type="SUPFAM" id="SSF53639">
    <property type="entry name" value="AraD/HMP-PK domain-like"/>
    <property type="match status" value="1"/>
</dbReference>
<dbReference type="EMBL" id="RJKX01000018">
    <property type="protein sequence ID" value="ROP81265.1"/>
    <property type="molecule type" value="Genomic_DNA"/>
</dbReference>
<dbReference type="GO" id="GO:0005856">
    <property type="term" value="C:cytoskeleton"/>
    <property type="evidence" value="ECO:0007669"/>
    <property type="project" value="TreeGrafter"/>
</dbReference>
<name>A0A3N1KVB5_9PROT</name>
<evidence type="ECO:0000313" key="4">
    <source>
        <dbReference type="Proteomes" id="UP000278222"/>
    </source>
</evidence>
<keyword evidence="4" id="KW-1185">Reference proteome</keyword>
<dbReference type="SMART" id="SM01007">
    <property type="entry name" value="Aldolase_II"/>
    <property type="match status" value="1"/>
</dbReference>
<dbReference type="OrthoDB" id="5291399at2"/>
<gene>
    <name evidence="3" type="ORF">EDC65_5121</name>
</gene>
<organism evidence="3 4">
    <name type="scientific">Stella humosa</name>
    <dbReference type="NCBI Taxonomy" id="94"/>
    <lineage>
        <taxon>Bacteria</taxon>
        <taxon>Pseudomonadati</taxon>
        <taxon>Pseudomonadota</taxon>
        <taxon>Alphaproteobacteria</taxon>
        <taxon>Rhodospirillales</taxon>
        <taxon>Stellaceae</taxon>
        <taxon>Stella</taxon>
    </lineage>
</organism>
<reference evidence="3 4" key="1">
    <citation type="submission" date="2018-11" db="EMBL/GenBank/DDBJ databases">
        <title>Genomic Encyclopedia of Type Strains, Phase IV (KMG-IV): sequencing the most valuable type-strain genomes for metagenomic binning, comparative biology and taxonomic classification.</title>
        <authorList>
            <person name="Goeker M."/>
        </authorList>
    </citation>
    <scope>NUCLEOTIDE SEQUENCE [LARGE SCALE GENOMIC DNA]</scope>
    <source>
        <strain evidence="3 4">DSM 5900</strain>
    </source>
</reference>
<evidence type="ECO:0000256" key="1">
    <source>
        <dbReference type="ARBA" id="ARBA00037961"/>
    </source>
</evidence>
<dbReference type="Proteomes" id="UP000278222">
    <property type="component" value="Unassembled WGS sequence"/>
</dbReference>
<evidence type="ECO:0000313" key="3">
    <source>
        <dbReference type="EMBL" id="ROP81265.1"/>
    </source>
</evidence>
<dbReference type="InterPro" id="IPR051017">
    <property type="entry name" value="Aldolase-II_Adducin_sf"/>
</dbReference>
<dbReference type="NCBIfam" id="NF005451">
    <property type="entry name" value="PRK07044.1"/>
    <property type="match status" value="1"/>
</dbReference>
<dbReference type="AlphaFoldDB" id="A0A3N1KVB5"/>